<keyword evidence="1" id="KW-1015">Disulfide bond</keyword>
<feature type="domain" description="EGF-like" evidence="3">
    <location>
        <begin position="431"/>
        <end position="466"/>
    </location>
</feature>
<evidence type="ECO:0000259" key="4">
    <source>
        <dbReference type="PROSITE" id="PS50280"/>
    </source>
</evidence>
<dbReference type="InterPro" id="IPR046341">
    <property type="entry name" value="SET_dom_sf"/>
</dbReference>
<dbReference type="Proteomes" id="UP000286045">
    <property type="component" value="Unassembled WGS sequence"/>
</dbReference>
<dbReference type="InterPro" id="IPR011990">
    <property type="entry name" value="TPR-like_helical_dom_sf"/>
</dbReference>
<dbReference type="Gene3D" id="2.170.270.10">
    <property type="entry name" value="SET domain"/>
    <property type="match status" value="1"/>
</dbReference>
<dbReference type="InterPro" id="IPR023296">
    <property type="entry name" value="Glyco_hydro_beta-prop_sf"/>
</dbReference>
<dbReference type="PROSITE" id="PS50280">
    <property type="entry name" value="SET"/>
    <property type="match status" value="1"/>
</dbReference>
<dbReference type="InterPro" id="IPR053185">
    <property type="entry name" value="SET_domain_protein"/>
</dbReference>
<dbReference type="Pfam" id="PF00856">
    <property type="entry name" value="SET"/>
    <property type="match status" value="1"/>
</dbReference>
<dbReference type="PANTHER" id="PTHR47332">
    <property type="entry name" value="SET DOMAIN-CONTAINING PROTEIN 5"/>
    <property type="match status" value="1"/>
</dbReference>
<evidence type="ECO:0000259" key="3">
    <source>
        <dbReference type="PROSITE" id="PS50026"/>
    </source>
</evidence>
<dbReference type="CDD" id="cd08994">
    <property type="entry name" value="GH43_62_32_68_117_130-like"/>
    <property type="match status" value="1"/>
</dbReference>
<dbReference type="CDD" id="cd20071">
    <property type="entry name" value="SET_SMYD"/>
    <property type="match status" value="1"/>
</dbReference>
<keyword evidence="1" id="KW-0245">EGF-like domain</keyword>
<comment type="caution">
    <text evidence="1">Lacks conserved residue(s) required for the propagation of feature annotation.</text>
</comment>
<dbReference type="InterPro" id="IPR000742">
    <property type="entry name" value="EGF"/>
</dbReference>
<keyword evidence="6" id="KW-1185">Reference proteome</keyword>
<dbReference type="AlphaFoldDB" id="A0A439CU53"/>
<organism evidence="5 6">
    <name type="scientific">Xylaria grammica</name>
    <dbReference type="NCBI Taxonomy" id="363999"/>
    <lineage>
        <taxon>Eukaryota</taxon>
        <taxon>Fungi</taxon>
        <taxon>Dikarya</taxon>
        <taxon>Ascomycota</taxon>
        <taxon>Pezizomycotina</taxon>
        <taxon>Sordariomycetes</taxon>
        <taxon>Xylariomycetidae</taxon>
        <taxon>Xylariales</taxon>
        <taxon>Xylariaceae</taxon>
        <taxon>Xylaria</taxon>
    </lineage>
</organism>
<dbReference type="PANTHER" id="PTHR47332:SF6">
    <property type="entry name" value="SET DOMAIN-CONTAINING PROTEIN"/>
    <property type="match status" value="1"/>
</dbReference>
<feature type="chain" id="PRO_5019353944" description="SET domain-containing protein" evidence="2">
    <location>
        <begin position="25"/>
        <end position="770"/>
    </location>
</feature>
<name>A0A439CU53_9PEZI</name>
<proteinExistence type="predicted"/>
<feature type="domain" description="SET" evidence="4">
    <location>
        <begin position="127"/>
        <end position="272"/>
    </location>
</feature>
<dbReference type="PROSITE" id="PS01186">
    <property type="entry name" value="EGF_2"/>
    <property type="match status" value="1"/>
</dbReference>
<dbReference type="SMART" id="SM00317">
    <property type="entry name" value="SET"/>
    <property type="match status" value="1"/>
</dbReference>
<evidence type="ECO:0000313" key="5">
    <source>
        <dbReference type="EMBL" id="RWA05677.1"/>
    </source>
</evidence>
<dbReference type="STRING" id="363999.A0A439CU53"/>
<protein>
    <recommendedName>
        <fullName evidence="7">SET domain-containing protein</fullName>
    </recommendedName>
</protein>
<accession>A0A439CU53</accession>
<evidence type="ECO:0000256" key="1">
    <source>
        <dbReference type="PROSITE-ProRule" id="PRU00076"/>
    </source>
</evidence>
<reference evidence="5 6" key="1">
    <citation type="submission" date="2018-12" db="EMBL/GenBank/DDBJ databases">
        <title>Draft genome sequence of Xylaria grammica IHI A82.</title>
        <authorList>
            <person name="Buettner E."/>
            <person name="Kellner H."/>
        </authorList>
    </citation>
    <scope>NUCLEOTIDE SEQUENCE [LARGE SCALE GENOMIC DNA]</scope>
    <source>
        <strain evidence="5 6">IHI A82</strain>
    </source>
</reference>
<evidence type="ECO:0000313" key="6">
    <source>
        <dbReference type="Proteomes" id="UP000286045"/>
    </source>
</evidence>
<keyword evidence="2" id="KW-0732">Signal</keyword>
<feature type="signal peptide" evidence="2">
    <location>
        <begin position="1"/>
        <end position="24"/>
    </location>
</feature>
<dbReference type="SUPFAM" id="SSF75005">
    <property type="entry name" value="Arabinanase/levansucrase/invertase"/>
    <property type="match status" value="1"/>
</dbReference>
<gene>
    <name evidence="5" type="ORF">EKO27_g9428</name>
</gene>
<dbReference type="Gene3D" id="2.115.10.20">
    <property type="entry name" value="Glycosyl hydrolase domain, family 43"/>
    <property type="match status" value="1"/>
</dbReference>
<dbReference type="EMBL" id="RYZI01000413">
    <property type="protein sequence ID" value="RWA05677.1"/>
    <property type="molecule type" value="Genomic_DNA"/>
</dbReference>
<dbReference type="PROSITE" id="PS50026">
    <property type="entry name" value="EGF_3"/>
    <property type="match status" value="1"/>
</dbReference>
<dbReference type="InterPro" id="IPR001214">
    <property type="entry name" value="SET_dom"/>
</dbReference>
<feature type="disulfide bond" evidence="1">
    <location>
        <begin position="456"/>
        <end position="465"/>
    </location>
</feature>
<evidence type="ECO:0008006" key="7">
    <source>
        <dbReference type="Google" id="ProtNLM"/>
    </source>
</evidence>
<evidence type="ECO:0000256" key="2">
    <source>
        <dbReference type="SAM" id="SignalP"/>
    </source>
</evidence>
<sequence>MKHSRYRPAAVSLLLGALPVPAEDTGIGTKHCLTDPPHALRHDAQFRCPPPIDESIGSQPVDWSPWTHQPDCVNAEKDPSLKYCVYSNSRHGDQGISIITKPKTAADSATMLDEEFPGGHGINNTTPSYAVVDMPPKGKGVVATRKIARAEAFMSDWATVVLDLSFPKAMQQQVGHQYLHLAAEQLSDPDKVLGLGRSSAKAVDIVEDILGTNSFSYTLGGDSHMALYPEVARINHACKPNAFVRFSATSFDVKVVAFRDIEVGEEITISYIPMNHPRERRQRDLRRWGFECKCSLCTASKTDVAASDYRREKIAALQEDVLKAIGELDGTTAVRAAYEILELVKLEDIPTMVASQYEVLARLFWKAGDTDTATKYAQQSLDTLMDMGYIDYRADDLPLLLKDFNSKNMSCNWRKLDIFLLFASLAFMITPSRGCSTDEDCSLNGICSQTKQACICDAGWRAEDCSELDLYPATRWSGYNHTNATGPDFYKEGAGNSSWGGHIIQDPSDKKLFHLITSQMAHGCGLAGWRPFSTIIRAESRTGPAGPYTFAQTLFSTFHHNPTTIYSPADGKYLLYCIGRDIVTPDTCQSQKFNNTISVSSSADLRSWEPLEAQLENVTNPAPWPLWSTQNQTRAMLLAVEKNNIYTAEDPFLWRDKRGHWHFLVHYLVDIDLGLKGPRVGAHAYARHWRGPWTFNNRTLAYNTTVEFTDGTSTVYYRRERPKLYFSDDGSMTPVYLVNGVQEFNRSGSYTLIQPIGTSAGEYERKLGFV</sequence>
<comment type="caution">
    <text evidence="5">The sequence shown here is derived from an EMBL/GenBank/DDBJ whole genome shotgun (WGS) entry which is preliminary data.</text>
</comment>
<dbReference type="Gene3D" id="1.25.40.10">
    <property type="entry name" value="Tetratricopeptide repeat domain"/>
    <property type="match status" value="1"/>
</dbReference>
<dbReference type="SUPFAM" id="SSF82199">
    <property type="entry name" value="SET domain"/>
    <property type="match status" value="1"/>
</dbReference>